<dbReference type="PANTHER" id="PTHR33223:SF3">
    <property type="match status" value="1"/>
</dbReference>
<organism evidence="2 3">
    <name type="scientific">Mucuna pruriens</name>
    <name type="common">Velvet bean</name>
    <name type="synonym">Dolichos pruriens</name>
    <dbReference type="NCBI Taxonomy" id="157652"/>
    <lineage>
        <taxon>Eukaryota</taxon>
        <taxon>Viridiplantae</taxon>
        <taxon>Streptophyta</taxon>
        <taxon>Embryophyta</taxon>
        <taxon>Tracheophyta</taxon>
        <taxon>Spermatophyta</taxon>
        <taxon>Magnoliopsida</taxon>
        <taxon>eudicotyledons</taxon>
        <taxon>Gunneridae</taxon>
        <taxon>Pentapetalae</taxon>
        <taxon>rosids</taxon>
        <taxon>fabids</taxon>
        <taxon>Fabales</taxon>
        <taxon>Fabaceae</taxon>
        <taxon>Papilionoideae</taxon>
        <taxon>50 kb inversion clade</taxon>
        <taxon>NPAAA clade</taxon>
        <taxon>indigoferoid/millettioid clade</taxon>
        <taxon>Phaseoleae</taxon>
        <taxon>Mucuna</taxon>
    </lineage>
</organism>
<reference evidence="2" key="1">
    <citation type="submission" date="2018-05" db="EMBL/GenBank/DDBJ databases">
        <title>Draft genome of Mucuna pruriens seed.</title>
        <authorList>
            <person name="Nnadi N.E."/>
            <person name="Vos R."/>
            <person name="Hasami M.H."/>
            <person name="Devisetty U.K."/>
            <person name="Aguiy J.C."/>
        </authorList>
    </citation>
    <scope>NUCLEOTIDE SEQUENCE [LARGE SCALE GENOMIC DNA]</scope>
    <source>
        <strain evidence="2">JCA_2017</strain>
    </source>
</reference>
<sequence length="373" mass="43224">MIGSSYSSNTTNFFSFTKIDRTFHRLIRSPKSSEVANSRLNSSVIVFDPANSADFDSNIANSDSNFGEDPHKHINEFHVVCSTMRPHGILEDYIKMKTFPFFLDGASKDWLYMQQVMFNTWGDMKRMFLRKFFPVSITTLIRKEICGRQHSGETLYKYWERFNNLCATCPHHQMSEQLLIQFFYEGLMLMDRSMIDAANGGVLMDKTSTVARNLISNMASDTQQFGVKDWLYMQQFFPVSITTLIGKEICGRQHNGETLYKYWERFNNLCATYPHHQMSEQLLIQFFYEGLMLMDRSMIDAANGGTLMDKTSTVARNLIFNMASDTQQFGVREHSTDAFLTLHEIEPNSAEVVAIMGDQQYRQPHDQYSNLRY</sequence>
<feature type="domain" description="Retrotransposon gag" evidence="1">
    <location>
        <begin position="98"/>
        <end position="187"/>
    </location>
</feature>
<evidence type="ECO:0000313" key="2">
    <source>
        <dbReference type="EMBL" id="RDX74052.1"/>
    </source>
</evidence>
<feature type="non-terminal residue" evidence="2">
    <location>
        <position position="1"/>
    </location>
</feature>
<protein>
    <recommendedName>
        <fullName evidence="1">Retrotransposon gag domain-containing protein</fullName>
    </recommendedName>
</protein>
<feature type="non-terminal residue" evidence="2">
    <location>
        <position position="373"/>
    </location>
</feature>
<dbReference type="Pfam" id="PF03732">
    <property type="entry name" value="Retrotrans_gag"/>
    <property type="match status" value="2"/>
</dbReference>
<dbReference type="InterPro" id="IPR005162">
    <property type="entry name" value="Retrotrans_gag_dom"/>
</dbReference>
<evidence type="ECO:0000313" key="3">
    <source>
        <dbReference type="Proteomes" id="UP000257109"/>
    </source>
</evidence>
<dbReference type="EMBL" id="QJKJ01010308">
    <property type="protein sequence ID" value="RDX74052.1"/>
    <property type="molecule type" value="Genomic_DNA"/>
</dbReference>
<name>A0A371F6X3_MUCPR</name>
<feature type="domain" description="Retrotransposon gag" evidence="1">
    <location>
        <begin position="252"/>
        <end position="291"/>
    </location>
</feature>
<dbReference type="AlphaFoldDB" id="A0A371F6X3"/>
<dbReference type="Proteomes" id="UP000257109">
    <property type="component" value="Unassembled WGS sequence"/>
</dbReference>
<evidence type="ECO:0000259" key="1">
    <source>
        <dbReference type="Pfam" id="PF03732"/>
    </source>
</evidence>
<proteinExistence type="predicted"/>
<dbReference type="PANTHER" id="PTHR33223">
    <property type="entry name" value="CCHC-TYPE DOMAIN-CONTAINING PROTEIN"/>
    <property type="match status" value="1"/>
</dbReference>
<comment type="caution">
    <text evidence="2">The sequence shown here is derived from an EMBL/GenBank/DDBJ whole genome shotgun (WGS) entry which is preliminary data.</text>
</comment>
<gene>
    <name evidence="2" type="ORF">CR513_46242</name>
</gene>
<keyword evidence="3" id="KW-1185">Reference proteome</keyword>
<accession>A0A371F6X3</accession>